<dbReference type="InterPro" id="IPR000524">
    <property type="entry name" value="Tscrpt_reg_HTH_GntR"/>
</dbReference>
<feature type="domain" description="HTH gntR-type" evidence="5">
    <location>
        <begin position="34"/>
        <end position="104"/>
    </location>
</feature>
<evidence type="ECO:0000256" key="2">
    <source>
        <dbReference type="ARBA" id="ARBA00023125"/>
    </source>
</evidence>
<keyword evidence="1" id="KW-0805">Transcription regulation</keyword>
<dbReference type="AlphaFoldDB" id="A0A2I2KQE4"/>
<name>A0A2I2KQE4_9ACTN</name>
<reference evidence="6 7" key="1">
    <citation type="submission" date="2017-06" db="EMBL/GenBank/DDBJ databases">
        <authorList>
            <person name="Kim H.J."/>
            <person name="Triplett B.A."/>
        </authorList>
    </citation>
    <scope>NUCLEOTIDE SEQUENCE [LARGE SCALE GENOMIC DNA]</scope>
    <source>
        <strain evidence="6">FRACA_ARgP5</strain>
    </source>
</reference>
<dbReference type="SUPFAM" id="SSF48008">
    <property type="entry name" value="GntR ligand-binding domain-like"/>
    <property type="match status" value="1"/>
</dbReference>
<dbReference type="Gene3D" id="1.10.10.10">
    <property type="entry name" value="Winged helix-like DNA-binding domain superfamily/Winged helix DNA-binding domain"/>
    <property type="match status" value="1"/>
</dbReference>
<dbReference type="InterPro" id="IPR008920">
    <property type="entry name" value="TF_FadR/GntR_C"/>
</dbReference>
<dbReference type="SMART" id="SM00345">
    <property type="entry name" value="HTH_GNTR"/>
    <property type="match status" value="1"/>
</dbReference>
<dbReference type="PANTHER" id="PTHR43537:SF5">
    <property type="entry name" value="UXU OPERON TRANSCRIPTIONAL REGULATOR"/>
    <property type="match status" value="1"/>
</dbReference>
<dbReference type="InterPro" id="IPR011711">
    <property type="entry name" value="GntR_C"/>
</dbReference>
<keyword evidence="3" id="KW-0804">Transcription</keyword>
<evidence type="ECO:0000256" key="3">
    <source>
        <dbReference type="ARBA" id="ARBA00023163"/>
    </source>
</evidence>
<gene>
    <name evidence="6" type="ORF">FRACA_2070001</name>
</gene>
<dbReference type="Pfam" id="PF07729">
    <property type="entry name" value="FCD"/>
    <property type="match status" value="1"/>
</dbReference>
<feature type="region of interest" description="Disordered" evidence="4">
    <location>
        <begin position="1"/>
        <end position="28"/>
    </location>
</feature>
<dbReference type="InterPro" id="IPR036390">
    <property type="entry name" value="WH_DNA-bd_sf"/>
</dbReference>
<organism evidence="6 7">
    <name type="scientific">Frankia canadensis</name>
    <dbReference type="NCBI Taxonomy" id="1836972"/>
    <lineage>
        <taxon>Bacteria</taxon>
        <taxon>Bacillati</taxon>
        <taxon>Actinomycetota</taxon>
        <taxon>Actinomycetes</taxon>
        <taxon>Frankiales</taxon>
        <taxon>Frankiaceae</taxon>
        <taxon>Frankia</taxon>
    </lineage>
</organism>
<evidence type="ECO:0000259" key="5">
    <source>
        <dbReference type="PROSITE" id="PS50949"/>
    </source>
</evidence>
<dbReference type="GO" id="GO:0003677">
    <property type="term" value="F:DNA binding"/>
    <property type="evidence" value="ECO:0007669"/>
    <property type="project" value="UniProtKB-KW"/>
</dbReference>
<dbReference type="OrthoDB" id="4535513at2"/>
<keyword evidence="7" id="KW-1185">Reference proteome</keyword>
<evidence type="ECO:0000256" key="4">
    <source>
        <dbReference type="SAM" id="MobiDB-lite"/>
    </source>
</evidence>
<dbReference type="Proteomes" id="UP000234331">
    <property type="component" value="Unassembled WGS sequence"/>
</dbReference>
<proteinExistence type="predicted"/>
<dbReference type="RefSeq" id="WP_101831668.1">
    <property type="nucleotide sequence ID" value="NZ_FZMO01000121.1"/>
</dbReference>
<dbReference type="Pfam" id="PF00392">
    <property type="entry name" value="GntR"/>
    <property type="match status" value="1"/>
</dbReference>
<dbReference type="SMART" id="SM00895">
    <property type="entry name" value="FCD"/>
    <property type="match status" value="1"/>
</dbReference>
<evidence type="ECO:0000313" key="6">
    <source>
        <dbReference type="EMBL" id="SNQ47887.1"/>
    </source>
</evidence>
<dbReference type="GO" id="GO:0003700">
    <property type="term" value="F:DNA-binding transcription factor activity"/>
    <property type="evidence" value="ECO:0007669"/>
    <property type="project" value="InterPro"/>
</dbReference>
<accession>A0A2I2KQE4</accession>
<dbReference type="Gene3D" id="1.20.120.530">
    <property type="entry name" value="GntR ligand-binding domain-like"/>
    <property type="match status" value="1"/>
</dbReference>
<dbReference type="InterPro" id="IPR036388">
    <property type="entry name" value="WH-like_DNA-bd_sf"/>
</dbReference>
<dbReference type="PANTHER" id="PTHR43537">
    <property type="entry name" value="TRANSCRIPTIONAL REGULATOR, GNTR FAMILY"/>
    <property type="match status" value="1"/>
</dbReference>
<dbReference type="CDD" id="cd07377">
    <property type="entry name" value="WHTH_GntR"/>
    <property type="match status" value="1"/>
</dbReference>
<evidence type="ECO:0000313" key="7">
    <source>
        <dbReference type="Proteomes" id="UP000234331"/>
    </source>
</evidence>
<dbReference type="SUPFAM" id="SSF46785">
    <property type="entry name" value="Winged helix' DNA-binding domain"/>
    <property type="match status" value="1"/>
</dbReference>
<keyword evidence="2" id="KW-0238">DNA-binding</keyword>
<dbReference type="PROSITE" id="PS50949">
    <property type="entry name" value="HTH_GNTR"/>
    <property type="match status" value="1"/>
</dbReference>
<sequence length="259" mass="27663">MATEAESALMGRGGTGPRAQAAGPRQEASGVSSELSYLQVADHLREQILSGALAAGHRLPAEADLAAQLGVSRLTLREGIRLLMSEKLITTRRGNAGGTFVAHPSSADVVAALGRAFRVMASTDHLPTADILEAWALIEAPAARLAAERRTQAEIDQLMELSRPPAGLGEEQTADRSFEFHRVLVQAARNALLPMLIRPLSAVVPEHFAPTRAARPRFWYDVMEELRQVASAVEAQDGDTAEAAMLAHIRRLGRGAAAT</sequence>
<evidence type="ECO:0000256" key="1">
    <source>
        <dbReference type="ARBA" id="ARBA00023015"/>
    </source>
</evidence>
<protein>
    <submittedName>
        <fullName evidence="6">Putative L-lactate dehydrogenase operon regulatory protein</fullName>
    </submittedName>
</protein>
<dbReference type="PRINTS" id="PR00035">
    <property type="entry name" value="HTHGNTR"/>
</dbReference>
<dbReference type="EMBL" id="FZMO01000121">
    <property type="protein sequence ID" value="SNQ47887.1"/>
    <property type="molecule type" value="Genomic_DNA"/>
</dbReference>